<dbReference type="EMBL" id="LN610577">
    <property type="protein sequence ID" value="CEF89702.1"/>
    <property type="molecule type" value="Genomic_DNA"/>
</dbReference>
<accession>A0A0A1IX15</accession>
<dbReference type="InterPro" id="IPR056919">
    <property type="entry name" value="Phage_TAC_18"/>
</dbReference>
<evidence type="ECO:0000313" key="2">
    <source>
        <dbReference type="Proteomes" id="UP000030226"/>
    </source>
</evidence>
<gene>
    <name evidence="1" type="primary">ORF63</name>
</gene>
<dbReference type="RefSeq" id="YP_009125166.1">
    <property type="nucleotide sequence ID" value="NC_026594.1"/>
</dbReference>
<proteinExistence type="predicted"/>
<protein>
    <submittedName>
        <fullName evidence="1">Uncharacterized protein</fullName>
    </submittedName>
</protein>
<sequence>MPKGSKQTLRASLQQVWKTLGRKPKQLAEAPEMPEELAYVWEWYREVFSGQPLTFSELHHWSVMTGKRLLGWEAELIKSLDRIFWKVQHDGYRSTPTKN</sequence>
<keyword evidence="2" id="KW-1185">Reference proteome</keyword>
<dbReference type="Proteomes" id="UP000030226">
    <property type="component" value="Segment"/>
</dbReference>
<dbReference type="OrthoDB" id="24706at10239"/>
<name>A0A0A1IX15_9CAUD</name>
<dbReference type="Pfam" id="PF23812">
    <property type="entry name" value="Phage_TAC_18"/>
    <property type="match status" value="1"/>
</dbReference>
<dbReference type="KEGG" id="vg:23680048"/>
<dbReference type="GeneID" id="23680048"/>
<organism evidence="1 2">
    <name type="scientific">Pseudomonas phage vB_PaeS_PAO1_Ab18</name>
    <dbReference type="NCBI Taxonomy" id="1548905"/>
    <lineage>
        <taxon>Viruses</taxon>
        <taxon>Duplodnaviria</taxon>
        <taxon>Heunggongvirae</taxon>
        <taxon>Uroviricota</taxon>
        <taxon>Caudoviricetes</taxon>
        <taxon>Mesyanzhinovviridae</taxon>
        <taxon>Bradleyvirinae</taxon>
        <taxon>Abidjanvirus</taxon>
        <taxon>Abidjanvirus Ab18</taxon>
        <taxon>Pseudomonas virus Ab18</taxon>
    </lineage>
</organism>
<reference evidence="1 2" key="1">
    <citation type="journal article" date="2015" name="PLoS ONE">
        <title>Investigation of a Large Collection of Pseudomonas aeruginosa Bacteriophages Collected from a Single Environmental Source in Abidjan, Cote d'Ivoire.</title>
        <authorList>
            <person name="Essoh C."/>
            <person name="Latino L."/>
            <person name="Midoux C."/>
            <person name="Blouin Y."/>
            <person name="Loukou G."/>
            <person name="Nguetta S.P."/>
            <person name="Lathro S."/>
            <person name="Cablanmian A."/>
            <person name="Kouassi A.K."/>
            <person name="Vergnaud G."/>
            <person name="Pourcel C."/>
        </authorList>
    </citation>
    <scope>NUCLEOTIDE SEQUENCE [LARGE SCALE GENOMIC DNA]</scope>
    <source>
        <strain evidence="1">Ab18</strain>
    </source>
</reference>
<evidence type="ECO:0000313" key="1">
    <source>
        <dbReference type="EMBL" id="CEF89702.1"/>
    </source>
</evidence>